<comment type="caution">
    <text evidence="5">The sequence shown here is derived from an EMBL/GenBank/DDBJ whole genome shotgun (WGS) entry which is preliminary data.</text>
</comment>
<evidence type="ECO:0000256" key="1">
    <source>
        <dbReference type="ARBA" id="ARBA00001946"/>
    </source>
</evidence>
<dbReference type="Proteomes" id="UP000178742">
    <property type="component" value="Unassembled WGS sequence"/>
</dbReference>
<keyword evidence="3" id="KW-0460">Magnesium</keyword>
<dbReference type="PRINTS" id="PR00502">
    <property type="entry name" value="NUDIXFAMILY"/>
</dbReference>
<reference evidence="5 6" key="1">
    <citation type="journal article" date="2016" name="Nat. Commun.">
        <title>Thousands of microbial genomes shed light on interconnected biogeochemical processes in an aquifer system.</title>
        <authorList>
            <person name="Anantharaman K."/>
            <person name="Brown C.T."/>
            <person name="Hug L.A."/>
            <person name="Sharon I."/>
            <person name="Castelle C.J."/>
            <person name="Probst A.J."/>
            <person name="Thomas B.C."/>
            <person name="Singh A."/>
            <person name="Wilkins M.J."/>
            <person name="Karaoz U."/>
            <person name="Brodie E.L."/>
            <person name="Williams K.H."/>
            <person name="Hubbard S.S."/>
            <person name="Banfield J.F."/>
        </authorList>
    </citation>
    <scope>NUCLEOTIDE SEQUENCE [LARGE SCALE GENOMIC DNA]</scope>
</reference>
<feature type="domain" description="Nudix hydrolase" evidence="4">
    <location>
        <begin position="4"/>
        <end position="132"/>
    </location>
</feature>
<organism evidence="5 6">
    <name type="scientific">Candidatus Magasanikbacteria bacterium RIFCSPHIGHO2_02_FULL_41_13</name>
    <dbReference type="NCBI Taxonomy" id="1798676"/>
    <lineage>
        <taxon>Bacteria</taxon>
        <taxon>Candidatus Magasanikiibacteriota</taxon>
    </lineage>
</organism>
<proteinExistence type="predicted"/>
<evidence type="ECO:0000313" key="6">
    <source>
        <dbReference type="Proteomes" id="UP000178742"/>
    </source>
</evidence>
<keyword evidence="2" id="KW-0378">Hydrolase</keyword>
<dbReference type="InterPro" id="IPR020476">
    <property type="entry name" value="Nudix_hydrolase"/>
</dbReference>
<protein>
    <recommendedName>
        <fullName evidence="4">Nudix hydrolase domain-containing protein</fullName>
    </recommendedName>
</protein>
<gene>
    <name evidence="5" type="ORF">A3B90_02460</name>
</gene>
<dbReference type="Pfam" id="PF00293">
    <property type="entry name" value="NUDIX"/>
    <property type="match status" value="1"/>
</dbReference>
<evidence type="ECO:0000256" key="3">
    <source>
        <dbReference type="ARBA" id="ARBA00022842"/>
    </source>
</evidence>
<evidence type="ECO:0000259" key="4">
    <source>
        <dbReference type="PROSITE" id="PS51462"/>
    </source>
</evidence>
<dbReference type="Gene3D" id="3.90.79.10">
    <property type="entry name" value="Nucleoside Triphosphate Pyrophosphohydrolase"/>
    <property type="match status" value="1"/>
</dbReference>
<evidence type="ECO:0000256" key="2">
    <source>
        <dbReference type="ARBA" id="ARBA00022801"/>
    </source>
</evidence>
<accession>A0A1F6M4V9</accession>
<evidence type="ECO:0000313" key="5">
    <source>
        <dbReference type="EMBL" id="OGH66674.1"/>
    </source>
</evidence>
<dbReference type="AlphaFoldDB" id="A0A1F6M4V9"/>
<dbReference type="PANTHER" id="PTHR43046:SF12">
    <property type="entry name" value="GDP-MANNOSE MANNOSYL HYDROLASE"/>
    <property type="match status" value="1"/>
</dbReference>
<dbReference type="SUPFAM" id="SSF55811">
    <property type="entry name" value="Nudix"/>
    <property type="match status" value="1"/>
</dbReference>
<dbReference type="STRING" id="1798676.A3B90_02460"/>
<dbReference type="InterPro" id="IPR000086">
    <property type="entry name" value="NUDIX_hydrolase_dom"/>
</dbReference>
<name>A0A1F6M4V9_9BACT</name>
<dbReference type="GO" id="GO:0016787">
    <property type="term" value="F:hydrolase activity"/>
    <property type="evidence" value="ECO:0007669"/>
    <property type="project" value="UniProtKB-KW"/>
</dbReference>
<sequence>MAKPKIRVTGCFMEYERKFLVLHRQMNKPDGNTWGLVAGKVNSGESDETSILREIKEETGYNASRNELESLGDYVYDFPDLSLEFPTYRLVLKQPVEIKLKPSEHTEYKWVTPEECLAMPDTIRGLDKDLLEWAGYVIGRLS</sequence>
<dbReference type="PANTHER" id="PTHR43046">
    <property type="entry name" value="GDP-MANNOSE MANNOSYL HYDROLASE"/>
    <property type="match status" value="1"/>
</dbReference>
<dbReference type="PROSITE" id="PS51462">
    <property type="entry name" value="NUDIX"/>
    <property type="match status" value="1"/>
</dbReference>
<comment type="cofactor">
    <cofactor evidence="1">
        <name>Mg(2+)</name>
        <dbReference type="ChEBI" id="CHEBI:18420"/>
    </cofactor>
</comment>
<dbReference type="InterPro" id="IPR015797">
    <property type="entry name" value="NUDIX_hydrolase-like_dom_sf"/>
</dbReference>
<dbReference type="EMBL" id="MFPX01000012">
    <property type="protein sequence ID" value="OGH66674.1"/>
    <property type="molecule type" value="Genomic_DNA"/>
</dbReference>